<dbReference type="InterPro" id="IPR029066">
    <property type="entry name" value="PLP-binding_barrel"/>
</dbReference>
<dbReference type="GO" id="GO:0008784">
    <property type="term" value="F:alanine racemase activity"/>
    <property type="evidence" value="ECO:0007669"/>
    <property type="project" value="UniProtKB-UniRule"/>
</dbReference>
<comment type="function">
    <text evidence="5">Catalyzes the interconversion of L-alanine and D-alanine. May also act on other amino acids.</text>
</comment>
<feature type="domain" description="Alanine racemase C-terminal" evidence="8">
    <location>
        <begin position="246"/>
        <end position="383"/>
    </location>
</feature>
<evidence type="ECO:0000256" key="1">
    <source>
        <dbReference type="ARBA" id="ARBA00000316"/>
    </source>
</evidence>
<dbReference type="FunFam" id="3.20.20.10:FF:000002">
    <property type="entry name" value="Alanine racemase"/>
    <property type="match status" value="1"/>
</dbReference>
<dbReference type="Proteomes" id="UP000091969">
    <property type="component" value="Unassembled WGS sequence"/>
</dbReference>
<dbReference type="Gene3D" id="3.20.20.10">
    <property type="entry name" value="Alanine racemase"/>
    <property type="match status" value="1"/>
</dbReference>
<dbReference type="SMART" id="SM01005">
    <property type="entry name" value="Ala_racemase_C"/>
    <property type="match status" value="1"/>
</dbReference>
<evidence type="ECO:0000256" key="5">
    <source>
        <dbReference type="HAMAP-Rule" id="MF_01201"/>
    </source>
</evidence>
<dbReference type="GO" id="GO:0030632">
    <property type="term" value="P:D-alanine biosynthetic process"/>
    <property type="evidence" value="ECO:0007669"/>
    <property type="project" value="UniProtKB-UniRule"/>
</dbReference>
<dbReference type="OrthoDB" id="9813814at2"/>
<evidence type="ECO:0000256" key="4">
    <source>
        <dbReference type="ARBA" id="ARBA00023235"/>
    </source>
</evidence>
<comment type="similarity">
    <text evidence="5">Belongs to the alanine racemase family.</text>
</comment>
<dbReference type="InterPro" id="IPR001608">
    <property type="entry name" value="Ala_racemase_N"/>
</dbReference>
<evidence type="ECO:0000259" key="8">
    <source>
        <dbReference type="SMART" id="SM01005"/>
    </source>
</evidence>
<keyword evidence="10" id="KW-1185">Reference proteome</keyword>
<dbReference type="UniPathway" id="UPA00042">
    <property type="reaction ID" value="UER00497"/>
</dbReference>
<dbReference type="PROSITE" id="PS00395">
    <property type="entry name" value="ALANINE_RACEMASE"/>
    <property type="match status" value="1"/>
</dbReference>
<name>A0A1A6DW72_9BURK</name>
<evidence type="ECO:0000313" key="9">
    <source>
        <dbReference type="EMBL" id="OBS31035.1"/>
    </source>
</evidence>
<dbReference type="NCBIfam" id="TIGR00492">
    <property type="entry name" value="alr"/>
    <property type="match status" value="1"/>
</dbReference>
<feature type="active site" description="Proton acceptor; specific for L-alanine" evidence="5">
    <location>
        <position position="267"/>
    </location>
</feature>
<dbReference type="RefSeq" id="WP_068607683.1">
    <property type="nucleotide sequence ID" value="NZ_LZDH01000045.1"/>
</dbReference>
<dbReference type="PANTHER" id="PTHR30511:SF0">
    <property type="entry name" value="ALANINE RACEMASE, CATABOLIC-RELATED"/>
    <property type="match status" value="1"/>
</dbReference>
<evidence type="ECO:0000256" key="3">
    <source>
        <dbReference type="ARBA" id="ARBA00022898"/>
    </source>
</evidence>
<comment type="cofactor">
    <cofactor evidence="2 5 6">
        <name>pyridoxal 5'-phosphate</name>
        <dbReference type="ChEBI" id="CHEBI:597326"/>
    </cofactor>
</comment>
<dbReference type="STRING" id="1101373.A9O67_02170"/>
<gene>
    <name evidence="9" type="ORF">A9O67_02170</name>
</gene>
<comment type="pathway">
    <text evidence="5">Amino-acid biosynthesis; D-alanine biosynthesis; D-alanine from L-alanine: step 1/1.</text>
</comment>
<evidence type="ECO:0000256" key="7">
    <source>
        <dbReference type="PIRSR" id="PIRSR600821-52"/>
    </source>
</evidence>
<accession>A0A1A6DW72</accession>
<dbReference type="CDD" id="cd06827">
    <property type="entry name" value="PLPDE_III_AR_proteobact"/>
    <property type="match status" value="1"/>
</dbReference>
<feature type="active site" description="Proton acceptor; specific for D-alanine" evidence="5">
    <location>
        <position position="35"/>
    </location>
</feature>
<comment type="caution">
    <text evidence="9">The sequence shown here is derived from an EMBL/GenBank/DDBJ whole genome shotgun (WGS) entry which is preliminary data.</text>
</comment>
<dbReference type="GO" id="GO:0005829">
    <property type="term" value="C:cytosol"/>
    <property type="evidence" value="ECO:0007669"/>
    <property type="project" value="TreeGrafter"/>
</dbReference>
<organism evidence="9 10">
    <name type="scientific">Tepidimonas fonticaldi</name>
    <dbReference type="NCBI Taxonomy" id="1101373"/>
    <lineage>
        <taxon>Bacteria</taxon>
        <taxon>Pseudomonadati</taxon>
        <taxon>Pseudomonadota</taxon>
        <taxon>Betaproteobacteria</taxon>
        <taxon>Burkholderiales</taxon>
        <taxon>Tepidimonas</taxon>
    </lineage>
</organism>
<evidence type="ECO:0000256" key="6">
    <source>
        <dbReference type="PIRSR" id="PIRSR600821-50"/>
    </source>
</evidence>
<evidence type="ECO:0000256" key="2">
    <source>
        <dbReference type="ARBA" id="ARBA00001933"/>
    </source>
</evidence>
<dbReference type="EC" id="5.1.1.1" evidence="5"/>
<dbReference type="SUPFAM" id="SSF51419">
    <property type="entry name" value="PLP-binding barrel"/>
    <property type="match status" value="1"/>
</dbReference>
<dbReference type="PANTHER" id="PTHR30511">
    <property type="entry name" value="ALANINE RACEMASE"/>
    <property type="match status" value="1"/>
</dbReference>
<dbReference type="InterPro" id="IPR009006">
    <property type="entry name" value="Ala_racemase/Decarboxylase_C"/>
</dbReference>
<comment type="catalytic activity">
    <reaction evidence="1 5">
        <text>L-alanine = D-alanine</text>
        <dbReference type="Rhea" id="RHEA:20249"/>
        <dbReference type="ChEBI" id="CHEBI:57416"/>
        <dbReference type="ChEBI" id="CHEBI:57972"/>
        <dbReference type="EC" id="5.1.1.1"/>
    </reaction>
</comment>
<protein>
    <recommendedName>
        <fullName evidence="5">Alanine racemase</fullName>
        <ecNumber evidence="5">5.1.1.1</ecNumber>
    </recommendedName>
</protein>
<dbReference type="HAMAP" id="MF_01201">
    <property type="entry name" value="Ala_racemase"/>
    <property type="match status" value="1"/>
</dbReference>
<dbReference type="Pfam" id="PF01168">
    <property type="entry name" value="Ala_racemase_N"/>
    <property type="match status" value="1"/>
</dbReference>
<dbReference type="AlphaFoldDB" id="A0A1A6DW72"/>
<dbReference type="InterPro" id="IPR000821">
    <property type="entry name" value="Ala_racemase"/>
</dbReference>
<evidence type="ECO:0000313" key="10">
    <source>
        <dbReference type="Proteomes" id="UP000091969"/>
    </source>
</evidence>
<keyword evidence="4 5" id="KW-0413">Isomerase</keyword>
<dbReference type="InterPro" id="IPR020622">
    <property type="entry name" value="Ala_racemase_pyridoxalP-BS"/>
</dbReference>
<dbReference type="InterPro" id="IPR011079">
    <property type="entry name" value="Ala_racemase_C"/>
</dbReference>
<keyword evidence="3 5" id="KW-0663">Pyridoxal phosphate</keyword>
<proteinExistence type="inferred from homology"/>
<feature type="binding site" evidence="5 7">
    <location>
        <position position="319"/>
    </location>
    <ligand>
        <name>substrate</name>
    </ligand>
</feature>
<dbReference type="Gene3D" id="2.40.37.10">
    <property type="entry name" value="Lyase, Ornithine Decarboxylase, Chain A, domain 1"/>
    <property type="match status" value="1"/>
</dbReference>
<feature type="modified residue" description="N6-(pyridoxal phosphate)lysine" evidence="5 6">
    <location>
        <position position="35"/>
    </location>
</feature>
<sequence>MPRPILATVHLDALRHNLHRCRAAAGDARVWAVVKANAYGHGIERVWPALRGADGFALLDLAEAERLRALGWRGPILLLEGCFEPRDLETCSRLDLWHVVHTEEQIDWLAAHKTHQPHHVFLKMNSGMNRLGFRPEAYRAAWARLQALPQVGEIGLMTHFSDADGLRHGREGVLHQVEAFVRATRDLPGERSLCNSAATLRHALRLRLGDGGGALAADWVRAGIALYGSAPDHPAHAAADWDLQPTMTLASRLIAIQPVAAGETVGYGSAFTAPRDLRVGIVACGYADGYPRHASLSQAPGAPVLVRGVRTHLVGRVSMDMLAVDLTPVEAAGGPCHLGDEVVLWGRSGSGAVLPVDEVAQAAGTIAYELLCAVAARVPFAVDEADTP</sequence>
<reference evidence="9 10" key="1">
    <citation type="submission" date="2016-06" db="EMBL/GenBank/DDBJ databases">
        <title>Genome sequence of Tepidimonas fonticaldi PL17.</title>
        <authorList>
            <person name="Pinnaka A.K."/>
        </authorList>
    </citation>
    <scope>NUCLEOTIDE SEQUENCE [LARGE SCALE GENOMIC DNA]</scope>
    <source>
        <strain evidence="9 10">PL17</strain>
    </source>
</reference>
<dbReference type="PRINTS" id="PR00992">
    <property type="entry name" value="ALARACEMASE"/>
</dbReference>
<dbReference type="GO" id="GO:0030170">
    <property type="term" value="F:pyridoxal phosphate binding"/>
    <property type="evidence" value="ECO:0007669"/>
    <property type="project" value="UniProtKB-UniRule"/>
</dbReference>
<dbReference type="SUPFAM" id="SSF50621">
    <property type="entry name" value="Alanine racemase C-terminal domain-like"/>
    <property type="match status" value="1"/>
</dbReference>
<dbReference type="EMBL" id="LZDH01000045">
    <property type="protein sequence ID" value="OBS31035.1"/>
    <property type="molecule type" value="Genomic_DNA"/>
</dbReference>
<dbReference type="Pfam" id="PF00842">
    <property type="entry name" value="Ala_racemase_C"/>
    <property type="match status" value="1"/>
</dbReference>
<feature type="binding site" evidence="5 7">
    <location>
        <position position="130"/>
    </location>
    <ligand>
        <name>substrate</name>
    </ligand>
</feature>